<sequence length="102" mass="11532">MQLPNCGGLTLMGSTQLGPGQEDKHFGEEAVQFQRGQYVTVILDNADWTQRWWFIHVIHEVYSTAVARKLLGSLGRLPNILMRQSSLAVWTMLHSHLQQNSG</sequence>
<dbReference type="Proteomes" id="UP000813444">
    <property type="component" value="Unassembled WGS sequence"/>
</dbReference>
<dbReference type="AlphaFoldDB" id="A0A8K0WNU5"/>
<accession>A0A8K0WNU5</accession>
<proteinExistence type="predicted"/>
<protein>
    <submittedName>
        <fullName evidence="1">Uncharacterized protein</fullName>
    </submittedName>
</protein>
<name>A0A8K0WNU5_9HYPO</name>
<evidence type="ECO:0000313" key="1">
    <source>
        <dbReference type="EMBL" id="KAH7311771.1"/>
    </source>
</evidence>
<reference evidence="1" key="1">
    <citation type="journal article" date="2021" name="Nat. Commun.">
        <title>Genetic determinants of endophytism in the Arabidopsis root mycobiome.</title>
        <authorList>
            <person name="Mesny F."/>
            <person name="Miyauchi S."/>
            <person name="Thiergart T."/>
            <person name="Pickel B."/>
            <person name="Atanasova L."/>
            <person name="Karlsson M."/>
            <person name="Huettel B."/>
            <person name="Barry K.W."/>
            <person name="Haridas S."/>
            <person name="Chen C."/>
            <person name="Bauer D."/>
            <person name="Andreopoulos W."/>
            <person name="Pangilinan J."/>
            <person name="LaButti K."/>
            <person name="Riley R."/>
            <person name="Lipzen A."/>
            <person name="Clum A."/>
            <person name="Drula E."/>
            <person name="Henrissat B."/>
            <person name="Kohler A."/>
            <person name="Grigoriev I.V."/>
            <person name="Martin F.M."/>
            <person name="Hacquard S."/>
        </authorList>
    </citation>
    <scope>NUCLEOTIDE SEQUENCE</scope>
    <source>
        <strain evidence="1">MPI-CAGE-CH-0235</strain>
    </source>
</reference>
<gene>
    <name evidence="1" type="ORF">B0I35DRAFT_72684</name>
</gene>
<keyword evidence="2" id="KW-1185">Reference proteome</keyword>
<comment type="caution">
    <text evidence="1">The sequence shown here is derived from an EMBL/GenBank/DDBJ whole genome shotgun (WGS) entry which is preliminary data.</text>
</comment>
<organism evidence="1 2">
    <name type="scientific">Stachybotrys elegans</name>
    <dbReference type="NCBI Taxonomy" id="80388"/>
    <lineage>
        <taxon>Eukaryota</taxon>
        <taxon>Fungi</taxon>
        <taxon>Dikarya</taxon>
        <taxon>Ascomycota</taxon>
        <taxon>Pezizomycotina</taxon>
        <taxon>Sordariomycetes</taxon>
        <taxon>Hypocreomycetidae</taxon>
        <taxon>Hypocreales</taxon>
        <taxon>Stachybotryaceae</taxon>
        <taxon>Stachybotrys</taxon>
    </lineage>
</organism>
<dbReference type="EMBL" id="JAGPNK010000011">
    <property type="protein sequence ID" value="KAH7311771.1"/>
    <property type="molecule type" value="Genomic_DNA"/>
</dbReference>
<evidence type="ECO:0000313" key="2">
    <source>
        <dbReference type="Proteomes" id="UP000813444"/>
    </source>
</evidence>